<accession>A0A1L7WI71</accession>
<keyword evidence="3" id="KW-1185">Reference proteome</keyword>
<dbReference type="Proteomes" id="UP000184330">
    <property type="component" value="Unassembled WGS sequence"/>
</dbReference>
<dbReference type="Pfam" id="PF13474">
    <property type="entry name" value="SnoaL_3"/>
    <property type="match status" value="1"/>
</dbReference>
<evidence type="ECO:0000259" key="1">
    <source>
        <dbReference type="Pfam" id="PF13474"/>
    </source>
</evidence>
<protein>
    <recommendedName>
        <fullName evidence="1">SnoaL-like domain-containing protein</fullName>
    </recommendedName>
</protein>
<dbReference type="InterPro" id="IPR032710">
    <property type="entry name" value="NTF2-like_dom_sf"/>
</dbReference>
<evidence type="ECO:0000313" key="2">
    <source>
        <dbReference type="EMBL" id="CZR52472.1"/>
    </source>
</evidence>
<dbReference type="EMBL" id="FJOG01000002">
    <property type="protein sequence ID" value="CZR52472.1"/>
    <property type="molecule type" value="Genomic_DNA"/>
</dbReference>
<dbReference type="OrthoDB" id="4128781at2759"/>
<name>A0A1L7WI71_9HELO</name>
<evidence type="ECO:0000313" key="3">
    <source>
        <dbReference type="Proteomes" id="UP000184330"/>
    </source>
</evidence>
<feature type="domain" description="SnoaL-like" evidence="1">
    <location>
        <begin position="89"/>
        <end position="161"/>
    </location>
</feature>
<dbReference type="SUPFAM" id="SSF54427">
    <property type="entry name" value="NTF2-like"/>
    <property type="match status" value="1"/>
</dbReference>
<reference evidence="2 3" key="1">
    <citation type="submission" date="2016-03" db="EMBL/GenBank/DDBJ databases">
        <authorList>
            <person name="Ploux O."/>
        </authorList>
    </citation>
    <scope>NUCLEOTIDE SEQUENCE [LARGE SCALE GENOMIC DNA]</scope>
    <source>
        <strain evidence="2 3">UAMH 11012</strain>
    </source>
</reference>
<sequence length="188" mass="21439">MAPPRDEHSLTNVTNLHAELPNGLSKYHDPALANEEEEILQHYKDFSSFCNVECLTNPGKGKEFYDLDECMYFDLMGLVRRGGFEKHYDIITPYLADATSTFEDLEIVAVSKTFGYSTMIQRLYGKTAEGDPFDFRFRLTSLLRKTEGKWKYIHEHFSFPIDMKTQKGDLTSGKEAESAELDVKVAGS</sequence>
<dbReference type="Gene3D" id="3.10.450.50">
    <property type="match status" value="1"/>
</dbReference>
<dbReference type="AlphaFoldDB" id="A0A1L7WI71"/>
<gene>
    <name evidence="2" type="ORF">PAC_02349</name>
</gene>
<dbReference type="STRING" id="576137.A0A1L7WI71"/>
<proteinExistence type="predicted"/>
<organism evidence="2 3">
    <name type="scientific">Phialocephala subalpina</name>
    <dbReference type="NCBI Taxonomy" id="576137"/>
    <lineage>
        <taxon>Eukaryota</taxon>
        <taxon>Fungi</taxon>
        <taxon>Dikarya</taxon>
        <taxon>Ascomycota</taxon>
        <taxon>Pezizomycotina</taxon>
        <taxon>Leotiomycetes</taxon>
        <taxon>Helotiales</taxon>
        <taxon>Mollisiaceae</taxon>
        <taxon>Phialocephala</taxon>
        <taxon>Phialocephala fortinii species complex</taxon>
    </lineage>
</organism>
<dbReference type="InterPro" id="IPR037401">
    <property type="entry name" value="SnoaL-like"/>
</dbReference>